<evidence type="ECO:0000256" key="1">
    <source>
        <dbReference type="SAM" id="SignalP"/>
    </source>
</evidence>
<evidence type="ECO:0000313" key="4">
    <source>
        <dbReference type="Proteomes" id="UP000756132"/>
    </source>
</evidence>
<accession>A0A1P8YY19</accession>
<name>A0A1P8YY19_PASFU</name>
<protein>
    <submittedName>
        <fullName evidence="3">Ecp39</fullName>
    </submittedName>
    <submittedName>
        <fullName evidence="2">Extracellular protein 39</fullName>
    </submittedName>
</protein>
<evidence type="ECO:0000313" key="2">
    <source>
        <dbReference type="EMBL" id="AQA29245.1"/>
    </source>
</evidence>
<reference evidence="3" key="3">
    <citation type="journal article" date="2022" name="Microb. Genom.">
        <title>A chromosome-scale genome assembly of the tomato pathogen Cladosporium fulvum reveals a compartmentalized genome architecture and the presence of a dispensable chromosome.</title>
        <authorList>
            <person name="Zaccaron A.Z."/>
            <person name="Chen L.H."/>
            <person name="Samaras A."/>
            <person name="Stergiopoulos I."/>
        </authorList>
    </citation>
    <scope>NUCLEOTIDE SEQUENCE</scope>
    <source>
        <strain evidence="3">Race5_Kim</strain>
    </source>
</reference>
<keyword evidence="1" id="KW-0732">Signal</keyword>
<feature type="chain" id="PRO_5040573491" evidence="1">
    <location>
        <begin position="20"/>
        <end position="63"/>
    </location>
</feature>
<dbReference type="EMBL" id="KX943074">
    <property type="protein sequence ID" value="AQA29245.1"/>
    <property type="molecule type" value="Genomic_DNA"/>
</dbReference>
<dbReference type="EMBL" id="CP090168">
    <property type="protein sequence ID" value="UJO19516.1"/>
    <property type="molecule type" value="Genomic_DNA"/>
</dbReference>
<sequence>MRFVTIITAMIGFIGFTVAELGCDSQYCPCRTACNGDEACRTSCYNGHCANTFGSGTGGVPSC</sequence>
<keyword evidence="4" id="KW-1185">Reference proteome</keyword>
<reference evidence="3" key="2">
    <citation type="submission" date="2021-12" db="EMBL/GenBank/DDBJ databases">
        <authorList>
            <person name="Zaccaron A."/>
            <person name="Stergiopoulos I."/>
        </authorList>
    </citation>
    <scope>NUCLEOTIDE SEQUENCE</scope>
    <source>
        <strain evidence="3">Race5_Kim</strain>
    </source>
</reference>
<reference evidence="2" key="1">
    <citation type="submission" date="2016-10" db="EMBL/GenBank/DDBJ databases">
        <title>Novel effectors identified in the apoplast of Cladosporium fulvum-infected tomato.</title>
        <authorList>
            <person name="Mesarich C.H."/>
            <person name="de Wit P.J.G.M."/>
        </authorList>
    </citation>
    <scope>NUCLEOTIDE SEQUENCE</scope>
    <source>
        <strain evidence="2">0WU</strain>
    </source>
</reference>
<organism evidence="2">
    <name type="scientific">Passalora fulva</name>
    <name type="common">Tomato leaf mold</name>
    <name type="synonym">Cladosporium fulvum</name>
    <dbReference type="NCBI Taxonomy" id="5499"/>
    <lineage>
        <taxon>Eukaryota</taxon>
        <taxon>Fungi</taxon>
        <taxon>Dikarya</taxon>
        <taxon>Ascomycota</taxon>
        <taxon>Pezizomycotina</taxon>
        <taxon>Dothideomycetes</taxon>
        <taxon>Dothideomycetidae</taxon>
        <taxon>Mycosphaerellales</taxon>
        <taxon>Mycosphaerellaceae</taxon>
        <taxon>Fulvia</taxon>
    </lineage>
</organism>
<dbReference type="AlphaFoldDB" id="A0A1P8YY19"/>
<proteinExistence type="predicted"/>
<dbReference type="Proteomes" id="UP000756132">
    <property type="component" value="Chromosome 6"/>
</dbReference>
<evidence type="ECO:0000313" key="3">
    <source>
        <dbReference type="EMBL" id="UJO19516.1"/>
    </source>
</evidence>
<gene>
    <name evidence="2" type="primary">Ecp39</name>
    <name evidence="3" type="ORF">CLAFUR5_07683</name>
</gene>
<feature type="signal peptide" evidence="1">
    <location>
        <begin position="1"/>
        <end position="19"/>
    </location>
</feature>
<dbReference type="OrthoDB" id="10282460at2759"/>